<evidence type="ECO:0000256" key="1">
    <source>
        <dbReference type="SAM" id="MobiDB-lite"/>
    </source>
</evidence>
<gene>
    <name evidence="3" type="ORF">ENS64_10790</name>
</gene>
<proteinExistence type="predicted"/>
<feature type="domain" description="Putative DNA-binding" evidence="2">
    <location>
        <begin position="21"/>
        <end position="114"/>
    </location>
</feature>
<dbReference type="EMBL" id="DSVQ01000015">
    <property type="protein sequence ID" value="HGT39730.1"/>
    <property type="molecule type" value="Genomic_DNA"/>
</dbReference>
<protein>
    <submittedName>
        <fullName evidence="3">DUF2063 domain-containing protein</fullName>
    </submittedName>
</protein>
<dbReference type="Pfam" id="PF09836">
    <property type="entry name" value="DUF2063"/>
    <property type="match status" value="1"/>
</dbReference>
<feature type="region of interest" description="Disordered" evidence="1">
    <location>
        <begin position="150"/>
        <end position="173"/>
    </location>
</feature>
<name>A0A7C4QVX8_9PLAN</name>
<accession>A0A7C4QVX8</accession>
<sequence>MGRGRSGVVGVARMDADLAALQAWFQRQLMAAGDAPDWPVAELIAPSRRCTPAERLAVYQNAYVARLLECLQAEFPAVRHAVGNEAFRDLALAHLQRHPPRSYTLGQLGAAFAETLAALRPPRDGHEPDFADFIFQLASYERAVSEVFDAAGPETNPPALDKSLPERDRLPPATPDQWNGCRLEFFACVRPFSADFPVHEYATSARRWASFRREALREERRWKVGPRPDSSWKADRPDEPPVLPAPRPVWLVLHRRDFRVRRWEVPRWQFELLQRLLAGHPVPEALEASGVMAEEPDPAAAVFHIFEEWSRQALIRRIVWHGP</sequence>
<dbReference type="AlphaFoldDB" id="A0A7C4QVX8"/>
<evidence type="ECO:0000259" key="2">
    <source>
        <dbReference type="Pfam" id="PF09836"/>
    </source>
</evidence>
<reference evidence="3" key="1">
    <citation type="journal article" date="2020" name="mSystems">
        <title>Genome- and Community-Level Interaction Insights into Carbon Utilization and Element Cycling Functions of Hydrothermarchaeota in Hydrothermal Sediment.</title>
        <authorList>
            <person name="Zhou Z."/>
            <person name="Liu Y."/>
            <person name="Xu W."/>
            <person name="Pan J."/>
            <person name="Luo Z.H."/>
            <person name="Li M."/>
        </authorList>
    </citation>
    <scope>NUCLEOTIDE SEQUENCE [LARGE SCALE GENOMIC DNA]</scope>
    <source>
        <strain evidence="3">SpSt-508</strain>
    </source>
</reference>
<comment type="caution">
    <text evidence="3">The sequence shown here is derived from an EMBL/GenBank/DDBJ whole genome shotgun (WGS) entry which is preliminary data.</text>
</comment>
<organism evidence="3">
    <name type="scientific">Schlesneria paludicola</name>
    <dbReference type="NCBI Taxonomy" id="360056"/>
    <lineage>
        <taxon>Bacteria</taxon>
        <taxon>Pseudomonadati</taxon>
        <taxon>Planctomycetota</taxon>
        <taxon>Planctomycetia</taxon>
        <taxon>Planctomycetales</taxon>
        <taxon>Planctomycetaceae</taxon>
        <taxon>Schlesneria</taxon>
    </lineage>
</organism>
<dbReference type="InterPro" id="IPR044922">
    <property type="entry name" value="DUF2063_N_sf"/>
</dbReference>
<dbReference type="Gene3D" id="1.10.150.690">
    <property type="entry name" value="DUF2063"/>
    <property type="match status" value="1"/>
</dbReference>
<dbReference type="InterPro" id="IPR018640">
    <property type="entry name" value="DUF2063"/>
</dbReference>
<evidence type="ECO:0000313" key="3">
    <source>
        <dbReference type="EMBL" id="HGT39730.1"/>
    </source>
</evidence>